<dbReference type="AlphaFoldDB" id="J9G5J4"/>
<sequence length="65" mass="7653">MHNLYAIFAKFSDICKLFARNLTNKPRNFGNPLEILRTGLCSCRPWVFSNKKDPIQRQIPIYLCH</sequence>
<evidence type="ECO:0000313" key="1">
    <source>
        <dbReference type="EMBL" id="EJW97052.1"/>
    </source>
</evidence>
<proteinExistence type="predicted"/>
<comment type="caution">
    <text evidence="1">The sequence shown here is derived from an EMBL/GenBank/DDBJ whole genome shotgun (WGS) entry which is preliminary data.</text>
</comment>
<reference evidence="1" key="1">
    <citation type="journal article" date="2012" name="PLoS ONE">
        <title>Gene sets for utilization of primary and secondary nutrition supplies in the distal gut of endangered iberian lynx.</title>
        <authorList>
            <person name="Alcaide M."/>
            <person name="Messina E."/>
            <person name="Richter M."/>
            <person name="Bargiela R."/>
            <person name="Peplies J."/>
            <person name="Huws S.A."/>
            <person name="Newbold C.J."/>
            <person name="Golyshin P.N."/>
            <person name="Simon M.A."/>
            <person name="Lopez G."/>
            <person name="Yakimov M.M."/>
            <person name="Ferrer M."/>
        </authorList>
    </citation>
    <scope>NUCLEOTIDE SEQUENCE</scope>
</reference>
<gene>
    <name evidence="1" type="ORF">EVA_14847</name>
</gene>
<dbReference type="EMBL" id="AMCI01004962">
    <property type="protein sequence ID" value="EJW97052.1"/>
    <property type="molecule type" value="Genomic_DNA"/>
</dbReference>
<protein>
    <submittedName>
        <fullName evidence="1">Uncharacterized protein</fullName>
    </submittedName>
</protein>
<name>J9G5J4_9ZZZZ</name>
<organism evidence="1">
    <name type="scientific">gut metagenome</name>
    <dbReference type="NCBI Taxonomy" id="749906"/>
    <lineage>
        <taxon>unclassified sequences</taxon>
        <taxon>metagenomes</taxon>
        <taxon>organismal metagenomes</taxon>
    </lineage>
</organism>
<accession>J9G5J4</accession>